<dbReference type="Gene3D" id="1.10.10.10">
    <property type="entry name" value="Winged helix-like DNA-binding domain superfamily/Winged helix DNA-binding domain"/>
    <property type="match status" value="1"/>
</dbReference>
<dbReference type="SUPFAM" id="SSF46785">
    <property type="entry name" value="Winged helix' DNA-binding domain"/>
    <property type="match status" value="1"/>
</dbReference>
<feature type="domain" description="HTH marR-type" evidence="1">
    <location>
        <begin position="1"/>
        <end position="136"/>
    </location>
</feature>
<gene>
    <name evidence="2" type="ORF">DPBNPPHM_00622</name>
</gene>
<dbReference type="Pfam" id="PF12802">
    <property type="entry name" value="MarR_2"/>
    <property type="match status" value="1"/>
</dbReference>
<dbReference type="PANTHER" id="PTHR33164:SF43">
    <property type="entry name" value="HTH-TYPE TRANSCRIPTIONAL REPRESSOR YETL"/>
    <property type="match status" value="1"/>
</dbReference>
<dbReference type="GO" id="GO:0006950">
    <property type="term" value="P:response to stress"/>
    <property type="evidence" value="ECO:0007669"/>
    <property type="project" value="TreeGrafter"/>
</dbReference>
<dbReference type="PROSITE" id="PS50995">
    <property type="entry name" value="HTH_MARR_2"/>
    <property type="match status" value="1"/>
</dbReference>
<name>A0A5S9N3T4_9GAMM</name>
<dbReference type="InterPro" id="IPR000835">
    <property type="entry name" value="HTH_MarR-typ"/>
</dbReference>
<evidence type="ECO:0000313" key="3">
    <source>
        <dbReference type="Proteomes" id="UP000434580"/>
    </source>
</evidence>
<dbReference type="InterPro" id="IPR036390">
    <property type="entry name" value="WH_DNA-bd_sf"/>
</dbReference>
<dbReference type="SMART" id="SM00347">
    <property type="entry name" value="HTH_MARR"/>
    <property type="match status" value="1"/>
</dbReference>
<dbReference type="OrthoDB" id="32523at2"/>
<dbReference type="PRINTS" id="PR00598">
    <property type="entry name" value="HTHMARR"/>
</dbReference>
<dbReference type="AlphaFoldDB" id="A0A5S9N3T4"/>
<dbReference type="EMBL" id="CACSII010000001">
    <property type="protein sequence ID" value="CAA0083690.1"/>
    <property type="molecule type" value="Genomic_DNA"/>
</dbReference>
<dbReference type="InterPro" id="IPR036388">
    <property type="entry name" value="WH-like_DNA-bd_sf"/>
</dbReference>
<dbReference type="InterPro" id="IPR039422">
    <property type="entry name" value="MarR/SlyA-like"/>
</dbReference>
<accession>A0A5S9N3T4</accession>
<sequence length="153" mass="17282">MTNANLIYQTLANARLLKRWIRIQLDANYANADNLPFELLSHIDPEGNTQQELGLRLRCSKQEVSRLVKKAASDGWVTMTADPADKRARRVSLTEQALKALEQGMQFYSGLEASLLDGLNPDELKQLKSATETLTRLIKQQVDQNDKKPTDDQ</sequence>
<evidence type="ECO:0000259" key="1">
    <source>
        <dbReference type="PROSITE" id="PS50995"/>
    </source>
</evidence>
<proteinExistence type="predicted"/>
<dbReference type="Proteomes" id="UP000434580">
    <property type="component" value="Unassembled WGS sequence"/>
</dbReference>
<dbReference type="GO" id="GO:0003700">
    <property type="term" value="F:DNA-binding transcription factor activity"/>
    <property type="evidence" value="ECO:0007669"/>
    <property type="project" value="InterPro"/>
</dbReference>
<evidence type="ECO:0000313" key="2">
    <source>
        <dbReference type="EMBL" id="CAA0083690.1"/>
    </source>
</evidence>
<reference evidence="2 3" key="1">
    <citation type="submission" date="2019-11" db="EMBL/GenBank/DDBJ databases">
        <authorList>
            <person name="Holert J."/>
        </authorList>
    </citation>
    <scope>NUCLEOTIDE SEQUENCE [LARGE SCALE GENOMIC DNA]</scope>
    <source>
        <strain evidence="2">BC5_2</strain>
    </source>
</reference>
<organism evidence="2 3">
    <name type="scientific">BD1-7 clade bacterium</name>
    <dbReference type="NCBI Taxonomy" id="2029982"/>
    <lineage>
        <taxon>Bacteria</taxon>
        <taxon>Pseudomonadati</taxon>
        <taxon>Pseudomonadota</taxon>
        <taxon>Gammaproteobacteria</taxon>
        <taxon>Cellvibrionales</taxon>
        <taxon>Spongiibacteraceae</taxon>
        <taxon>BD1-7 clade</taxon>
    </lineage>
</organism>
<protein>
    <recommendedName>
        <fullName evidence="1">HTH marR-type domain-containing protein</fullName>
    </recommendedName>
</protein>
<dbReference type="PANTHER" id="PTHR33164">
    <property type="entry name" value="TRANSCRIPTIONAL REGULATOR, MARR FAMILY"/>
    <property type="match status" value="1"/>
</dbReference>